<dbReference type="AlphaFoldDB" id="A0AAU9VQG2"/>
<gene>
    <name evidence="2" type="ORF">PMEA_00010074</name>
</gene>
<reference evidence="2 3" key="1">
    <citation type="submission" date="2022-05" db="EMBL/GenBank/DDBJ databases">
        <authorList>
            <consortium name="Genoscope - CEA"/>
            <person name="William W."/>
        </authorList>
    </citation>
    <scope>NUCLEOTIDE SEQUENCE [LARGE SCALE GENOMIC DNA]</scope>
</reference>
<evidence type="ECO:0000313" key="3">
    <source>
        <dbReference type="Proteomes" id="UP001159428"/>
    </source>
</evidence>
<keyword evidence="3" id="KW-1185">Reference proteome</keyword>
<accession>A0AAU9VQG2</accession>
<proteinExistence type="predicted"/>
<feature type="non-terminal residue" evidence="2">
    <location>
        <position position="1"/>
    </location>
</feature>
<organism evidence="2 3">
    <name type="scientific">Pocillopora meandrina</name>
    <dbReference type="NCBI Taxonomy" id="46732"/>
    <lineage>
        <taxon>Eukaryota</taxon>
        <taxon>Metazoa</taxon>
        <taxon>Cnidaria</taxon>
        <taxon>Anthozoa</taxon>
        <taxon>Hexacorallia</taxon>
        <taxon>Scleractinia</taxon>
        <taxon>Astrocoeniina</taxon>
        <taxon>Pocilloporidae</taxon>
        <taxon>Pocillopora</taxon>
    </lineage>
</organism>
<dbReference type="Proteomes" id="UP001159428">
    <property type="component" value="Unassembled WGS sequence"/>
</dbReference>
<name>A0AAU9VQG2_9CNID</name>
<evidence type="ECO:0008006" key="4">
    <source>
        <dbReference type="Google" id="ProtNLM"/>
    </source>
</evidence>
<dbReference type="EMBL" id="CALNXJ010000002">
    <property type="protein sequence ID" value="CAH3033465.1"/>
    <property type="molecule type" value="Genomic_DNA"/>
</dbReference>
<feature type="region of interest" description="Disordered" evidence="1">
    <location>
        <begin position="130"/>
        <end position="166"/>
    </location>
</feature>
<sequence>VDPESICLGKLEELCRPRGSRLVAATQYEVLTQGNMELLEYIEKCREVKETCGWPQEEKNMALRNEILVGLKTPLGYQKGLGEYQNMLATERVIEIATDIYNSDCQKSIEQTLSTVSTAVAAIQQRSSEVQKLHANQQDDKETVKGQDREERYFEKKGRKEQGRSERQNCLVAELNLPIPHLSVQPEKSYVKSVEKKGTTRSVANPSTNQLKFISSKFFVSILHPGAALT</sequence>
<protein>
    <recommendedName>
        <fullName evidence="4">Gag protein</fullName>
    </recommendedName>
</protein>
<evidence type="ECO:0000256" key="1">
    <source>
        <dbReference type="SAM" id="MobiDB-lite"/>
    </source>
</evidence>
<comment type="caution">
    <text evidence="2">The sequence shown here is derived from an EMBL/GenBank/DDBJ whole genome shotgun (WGS) entry which is preliminary data.</text>
</comment>
<evidence type="ECO:0000313" key="2">
    <source>
        <dbReference type="EMBL" id="CAH3033465.1"/>
    </source>
</evidence>